<geneLocation type="plasmid" evidence="1">
    <name>unnamed</name>
</geneLocation>
<accession>A0A1J0QZG9</accession>
<reference evidence="1" key="1">
    <citation type="submission" date="2016-04" db="EMBL/GenBank/DDBJ databases">
        <title>Complete sequences of multidrug resistance plasmids bearing rmtG16S ribosomal RNA methyltransferase genes.</title>
        <authorList>
            <person name="Bueno M.F.C."/>
            <person name="Francisco G.R."/>
            <person name="Doi Y."/>
            <person name="Garcia D.O."/>
        </authorList>
    </citation>
    <scope>NUCLEOTIDE SEQUENCE</scope>
    <source>
        <strain evidence="1">Kp84/11</strain>
        <plasmid evidence="1">unnamed</plasmid>
    </source>
</reference>
<name>A0A1J0QZG9_KLEPN</name>
<proteinExistence type="predicted"/>
<dbReference type="AlphaFoldDB" id="A0A1J0QZG9"/>
<evidence type="ECO:0000313" key="1">
    <source>
        <dbReference type="EMBL" id="APD70663.1"/>
    </source>
</evidence>
<protein>
    <submittedName>
        <fullName evidence="1">Uncharacterized protein</fullName>
    </submittedName>
</protein>
<dbReference type="EMBL" id="KX029332">
    <property type="protein sequence ID" value="APD70663.1"/>
    <property type="molecule type" value="Genomic_DNA"/>
</dbReference>
<keyword evidence="1" id="KW-0614">Plasmid</keyword>
<organism evidence="1">
    <name type="scientific">Klebsiella pneumoniae</name>
    <dbReference type="NCBI Taxonomy" id="573"/>
    <lineage>
        <taxon>Bacteria</taxon>
        <taxon>Pseudomonadati</taxon>
        <taxon>Pseudomonadota</taxon>
        <taxon>Gammaproteobacteria</taxon>
        <taxon>Enterobacterales</taxon>
        <taxon>Enterobacteriaceae</taxon>
        <taxon>Klebsiella/Raoultella group</taxon>
        <taxon>Klebsiella</taxon>
        <taxon>Klebsiella pneumoniae complex</taxon>
    </lineage>
</organism>
<sequence length="50" mass="5748">MKTYHSEKMNFPVTKFFVNHCLKQLTGGRAPVKQITSSYNNHFITGLGQF</sequence>